<dbReference type="AlphaFoldDB" id="A0ABC8KN17"/>
<keyword evidence="2" id="KW-0812">Transmembrane</keyword>
<keyword evidence="2" id="KW-1133">Transmembrane helix</keyword>
<dbReference type="EMBL" id="CAKOAT010281821">
    <property type="protein sequence ID" value="CAH8360225.1"/>
    <property type="molecule type" value="Genomic_DNA"/>
</dbReference>
<name>A0ABC8KN17_ERUVS</name>
<dbReference type="Proteomes" id="UP001642260">
    <property type="component" value="Unassembled WGS sequence"/>
</dbReference>
<protein>
    <recommendedName>
        <fullName evidence="5">NHL domain-containing protein</fullName>
    </recommendedName>
</protein>
<dbReference type="InterPro" id="IPR001258">
    <property type="entry name" value="NHL_repeat"/>
</dbReference>
<keyword evidence="2" id="KW-0472">Membrane</keyword>
<dbReference type="Gene3D" id="2.120.10.30">
    <property type="entry name" value="TolB, C-terminal domain"/>
    <property type="match status" value="1"/>
</dbReference>
<accession>A0ABC8KN17</accession>
<proteinExistence type="predicted"/>
<dbReference type="InterPro" id="IPR011042">
    <property type="entry name" value="6-blade_b-propeller_TolB-like"/>
</dbReference>
<keyword evidence="4" id="KW-1185">Reference proteome</keyword>
<dbReference type="PANTHER" id="PTHR13833">
    <property type="match status" value="1"/>
</dbReference>
<feature type="transmembrane region" description="Helical" evidence="2">
    <location>
        <begin position="157"/>
        <end position="176"/>
    </location>
</feature>
<evidence type="ECO:0000313" key="3">
    <source>
        <dbReference type="EMBL" id="CAH8360225.1"/>
    </source>
</evidence>
<reference evidence="3 4" key="1">
    <citation type="submission" date="2022-03" db="EMBL/GenBank/DDBJ databases">
        <authorList>
            <person name="Macdonald S."/>
            <person name="Ahmed S."/>
            <person name="Newling K."/>
        </authorList>
    </citation>
    <scope>NUCLEOTIDE SEQUENCE [LARGE SCALE GENOMIC DNA]</scope>
</reference>
<dbReference type="PANTHER" id="PTHR13833:SF57">
    <property type="entry name" value="NHL REPEAT PROTEIN"/>
    <property type="match status" value="1"/>
</dbReference>
<keyword evidence="1" id="KW-0677">Repeat</keyword>
<evidence type="ECO:0000313" key="4">
    <source>
        <dbReference type="Proteomes" id="UP001642260"/>
    </source>
</evidence>
<evidence type="ECO:0000256" key="2">
    <source>
        <dbReference type="SAM" id="Phobius"/>
    </source>
</evidence>
<gene>
    <name evidence="3" type="ORF">ERUC_LOCUS25981</name>
</gene>
<evidence type="ECO:0008006" key="5">
    <source>
        <dbReference type="Google" id="ProtNLM"/>
    </source>
</evidence>
<comment type="caution">
    <text evidence="3">The sequence shown here is derived from an EMBL/GenBank/DDBJ whole genome shotgun (WGS) entry which is preliminary data.</text>
</comment>
<sequence length="301" mass="34112">MIRPVQISDASLRPLGVAQHGFFICWLNTVAHGLILIALYGNTVQVNAFNCSINICIVADSRTRLLTGSPEGYPGHVDGRLRDARLNNPKGLTVDDKESIYVADTVNNAIRKISEACICSLMFCGYPWDKSHNHCWGGKWFVGEEVMWMVRVKMQSFQMISMLFMLEAAVLCWLLAVETKLLERSNSISMTVLISMKVAFLLEQDIYKAFPDQKPLKSARPPVIQTRDEQEQQEESFLMIVHIAKLNLMLFQQSDSDQMLLLGMFPGLKKKQTVSFSFNYQETNHSSAYSTSPWPVQESFV</sequence>
<feature type="transmembrane region" description="Helical" evidence="2">
    <location>
        <begin position="20"/>
        <end position="40"/>
    </location>
</feature>
<dbReference type="Pfam" id="PF01436">
    <property type="entry name" value="NHL"/>
    <property type="match status" value="1"/>
</dbReference>
<evidence type="ECO:0000256" key="1">
    <source>
        <dbReference type="ARBA" id="ARBA00022737"/>
    </source>
</evidence>
<organism evidence="3 4">
    <name type="scientific">Eruca vesicaria subsp. sativa</name>
    <name type="common">Garden rocket</name>
    <name type="synonym">Eruca sativa</name>
    <dbReference type="NCBI Taxonomy" id="29727"/>
    <lineage>
        <taxon>Eukaryota</taxon>
        <taxon>Viridiplantae</taxon>
        <taxon>Streptophyta</taxon>
        <taxon>Embryophyta</taxon>
        <taxon>Tracheophyta</taxon>
        <taxon>Spermatophyta</taxon>
        <taxon>Magnoliopsida</taxon>
        <taxon>eudicotyledons</taxon>
        <taxon>Gunneridae</taxon>
        <taxon>Pentapetalae</taxon>
        <taxon>rosids</taxon>
        <taxon>malvids</taxon>
        <taxon>Brassicales</taxon>
        <taxon>Brassicaceae</taxon>
        <taxon>Brassiceae</taxon>
        <taxon>Eruca</taxon>
    </lineage>
</organism>